<dbReference type="SUPFAM" id="SSF47203">
    <property type="entry name" value="Acyl-CoA dehydrogenase C-terminal domain-like"/>
    <property type="match status" value="1"/>
</dbReference>
<comment type="caution">
    <text evidence="9">The sequence shown here is derived from an EMBL/GenBank/DDBJ whole genome shotgun (WGS) entry which is preliminary data.</text>
</comment>
<name>A0A373A3L5_9ACTN</name>
<dbReference type="AlphaFoldDB" id="A0A373A3L5"/>
<sequence length="384" mass="39543">MSGGATGTAATGTGGTGFDTAAIDALVGDGPAAWDAAGRIPVELLRELGAMGVLCAEVPARFGGPGRTGQENGELTAHVGALCSSLRSVMTVQGIAAAVVRRFGDREQRRRYLGQLTSGRLACVGFSEPGAGSDLSGMTTRIRPAEDGSGDLIVSGEKMWITGAAYADLVMVVGRYGDGPDGAAAMVPTDAPGVRIEPVAAPLGCRAATHCRIVLDDVRIPADAVLGGGRQPLALLFTVGLSYGRMSVAWGCVGILRACLTAAVGDARTREQGGGPIGEHQLVARHIAELYTSERIATQVCRHAAEQWDRTAPDAAVTAVLAKQVAATHATRGAATAVQVLASRGFTDGHVVARAYRDAKAMELIEGSTEISQLILARHALDRL</sequence>
<comment type="cofactor">
    <cofactor evidence="1 5">
        <name>FAD</name>
        <dbReference type="ChEBI" id="CHEBI:57692"/>
    </cofactor>
</comment>
<dbReference type="Pfam" id="PF02771">
    <property type="entry name" value="Acyl-CoA_dh_N"/>
    <property type="match status" value="1"/>
</dbReference>
<dbReference type="CDD" id="cd00567">
    <property type="entry name" value="ACAD"/>
    <property type="match status" value="1"/>
</dbReference>
<feature type="domain" description="Acyl-CoA dehydrogenase/oxidase N-terminal" evidence="8">
    <location>
        <begin position="31"/>
        <end position="119"/>
    </location>
</feature>
<dbReference type="Gene3D" id="2.40.110.10">
    <property type="entry name" value="Butyryl-CoA Dehydrogenase, subunit A, domain 2"/>
    <property type="match status" value="1"/>
</dbReference>
<accession>A0A373A3L5</accession>
<evidence type="ECO:0000256" key="5">
    <source>
        <dbReference type="RuleBase" id="RU362125"/>
    </source>
</evidence>
<keyword evidence="10" id="KW-1185">Reference proteome</keyword>
<dbReference type="GO" id="GO:0050660">
    <property type="term" value="F:flavin adenine dinucleotide binding"/>
    <property type="evidence" value="ECO:0007669"/>
    <property type="project" value="InterPro"/>
</dbReference>
<dbReference type="SUPFAM" id="SSF56645">
    <property type="entry name" value="Acyl-CoA dehydrogenase NM domain-like"/>
    <property type="match status" value="1"/>
</dbReference>
<evidence type="ECO:0000259" key="8">
    <source>
        <dbReference type="Pfam" id="PF02771"/>
    </source>
</evidence>
<dbReference type="InterPro" id="IPR013786">
    <property type="entry name" value="AcylCoA_DH/ox_N"/>
</dbReference>
<evidence type="ECO:0000256" key="2">
    <source>
        <dbReference type="ARBA" id="ARBA00009347"/>
    </source>
</evidence>
<organism evidence="9 10">
    <name type="scientific">Kitasatospora xanthocidica</name>
    <dbReference type="NCBI Taxonomy" id="83382"/>
    <lineage>
        <taxon>Bacteria</taxon>
        <taxon>Bacillati</taxon>
        <taxon>Actinomycetota</taxon>
        <taxon>Actinomycetes</taxon>
        <taxon>Kitasatosporales</taxon>
        <taxon>Streptomycetaceae</taxon>
        <taxon>Kitasatospora</taxon>
    </lineage>
</organism>
<proteinExistence type="inferred from homology"/>
<evidence type="ECO:0000313" key="9">
    <source>
        <dbReference type="EMBL" id="RGD62167.1"/>
    </source>
</evidence>
<dbReference type="EMBL" id="QVIG01000001">
    <property type="protein sequence ID" value="RGD62167.1"/>
    <property type="molecule type" value="Genomic_DNA"/>
</dbReference>
<dbReference type="InterPro" id="IPR006091">
    <property type="entry name" value="Acyl-CoA_Oxase/DH_mid-dom"/>
</dbReference>
<gene>
    <name evidence="9" type="ORF">DR950_34420</name>
</gene>
<reference evidence="9 10" key="1">
    <citation type="submission" date="2018-08" db="EMBL/GenBank/DDBJ databases">
        <title>Diversity &amp; Physiological Properties of Lignin-Decomposing Actinobacteria from Soil.</title>
        <authorList>
            <person name="Roh S.G."/>
            <person name="Kim S.B."/>
        </authorList>
    </citation>
    <scope>NUCLEOTIDE SEQUENCE [LARGE SCALE GENOMIC DNA]</scope>
    <source>
        <strain evidence="9 10">MMS17-GH009</strain>
    </source>
</reference>
<evidence type="ECO:0000259" key="7">
    <source>
        <dbReference type="Pfam" id="PF02770"/>
    </source>
</evidence>
<dbReference type="InterPro" id="IPR046373">
    <property type="entry name" value="Acyl-CoA_Oxase/DH_mid-dom_sf"/>
</dbReference>
<evidence type="ECO:0000256" key="4">
    <source>
        <dbReference type="ARBA" id="ARBA00022827"/>
    </source>
</evidence>
<dbReference type="Gene3D" id="1.10.540.10">
    <property type="entry name" value="Acyl-CoA dehydrogenase/oxidase, N-terminal domain"/>
    <property type="match status" value="1"/>
</dbReference>
<dbReference type="InterPro" id="IPR037069">
    <property type="entry name" value="AcylCoA_DH/ox_N_sf"/>
</dbReference>
<dbReference type="InterPro" id="IPR036250">
    <property type="entry name" value="AcylCo_DH-like_C"/>
</dbReference>
<feature type="domain" description="Acyl-CoA oxidase/dehydrogenase middle" evidence="7">
    <location>
        <begin position="123"/>
        <end position="218"/>
    </location>
</feature>
<evidence type="ECO:0000256" key="1">
    <source>
        <dbReference type="ARBA" id="ARBA00001974"/>
    </source>
</evidence>
<dbReference type="PANTHER" id="PTHR43884:SF12">
    <property type="entry name" value="ISOVALERYL-COA DEHYDROGENASE, MITOCHONDRIAL-RELATED"/>
    <property type="match status" value="1"/>
</dbReference>
<dbReference type="Pfam" id="PF02770">
    <property type="entry name" value="Acyl-CoA_dh_M"/>
    <property type="match status" value="1"/>
</dbReference>
<keyword evidence="5" id="KW-0560">Oxidoreductase</keyword>
<dbReference type="InterPro" id="IPR009100">
    <property type="entry name" value="AcylCoA_DH/oxidase_NM_dom_sf"/>
</dbReference>
<evidence type="ECO:0000259" key="6">
    <source>
        <dbReference type="Pfam" id="PF00441"/>
    </source>
</evidence>
<evidence type="ECO:0000256" key="3">
    <source>
        <dbReference type="ARBA" id="ARBA00022630"/>
    </source>
</evidence>
<dbReference type="Proteomes" id="UP000263377">
    <property type="component" value="Unassembled WGS sequence"/>
</dbReference>
<keyword evidence="4 5" id="KW-0274">FAD</keyword>
<dbReference type="PANTHER" id="PTHR43884">
    <property type="entry name" value="ACYL-COA DEHYDROGENASE"/>
    <property type="match status" value="1"/>
</dbReference>
<keyword evidence="3 5" id="KW-0285">Flavoprotein</keyword>
<dbReference type="Pfam" id="PF00441">
    <property type="entry name" value="Acyl-CoA_dh_1"/>
    <property type="match status" value="1"/>
</dbReference>
<comment type="similarity">
    <text evidence="2 5">Belongs to the acyl-CoA dehydrogenase family.</text>
</comment>
<evidence type="ECO:0000313" key="10">
    <source>
        <dbReference type="Proteomes" id="UP000263377"/>
    </source>
</evidence>
<feature type="domain" description="Acyl-CoA dehydrogenase/oxidase C-terminal" evidence="6">
    <location>
        <begin position="240"/>
        <end position="380"/>
    </location>
</feature>
<dbReference type="Gene3D" id="1.20.140.10">
    <property type="entry name" value="Butyryl-CoA Dehydrogenase, subunit A, domain 3"/>
    <property type="match status" value="1"/>
</dbReference>
<protein>
    <submittedName>
        <fullName evidence="9">Acyl-CoA dehydrogenase family protein</fullName>
    </submittedName>
</protein>
<dbReference type="InterPro" id="IPR009075">
    <property type="entry name" value="AcylCo_DH/oxidase_C"/>
</dbReference>
<dbReference type="RefSeq" id="WP_117490452.1">
    <property type="nucleotide sequence ID" value="NZ_QVIG01000001.1"/>
</dbReference>
<dbReference type="GO" id="GO:0003995">
    <property type="term" value="F:acyl-CoA dehydrogenase activity"/>
    <property type="evidence" value="ECO:0007669"/>
    <property type="project" value="TreeGrafter"/>
</dbReference>